<dbReference type="EMBL" id="JAGPXD010000003">
    <property type="protein sequence ID" value="KAH7362553.1"/>
    <property type="molecule type" value="Genomic_DNA"/>
</dbReference>
<protein>
    <recommendedName>
        <fullName evidence="6">Pre-rRNA-processing protein IPI3</fullName>
    </recommendedName>
</protein>
<organism evidence="7 8">
    <name type="scientific">Plectosphaerella cucumerina</name>
    <dbReference type="NCBI Taxonomy" id="40658"/>
    <lineage>
        <taxon>Eukaryota</taxon>
        <taxon>Fungi</taxon>
        <taxon>Dikarya</taxon>
        <taxon>Ascomycota</taxon>
        <taxon>Pezizomycotina</taxon>
        <taxon>Sordariomycetes</taxon>
        <taxon>Hypocreomycetidae</taxon>
        <taxon>Glomerellales</taxon>
        <taxon>Plectosphaerellaceae</taxon>
        <taxon>Plectosphaerella</taxon>
    </lineage>
</organism>
<dbReference type="GO" id="GO:0005656">
    <property type="term" value="C:nuclear pre-replicative complex"/>
    <property type="evidence" value="ECO:0007669"/>
    <property type="project" value="TreeGrafter"/>
</dbReference>
<dbReference type="FunFam" id="2.130.10.10:FF:000929">
    <property type="entry name" value="Ribosomal assembly complex component Ipi3"/>
    <property type="match status" value="1"/>
</dbReference>
<dbReference type="Pfam" id="PF00400">
    <property type="entry name" value="WD40"/>
    <property type="match status" value="2"/>
</dbReference>
<evidence type="ECO:0000256" key="1">
    <source>
        <dbReference type="ARBA" id="ARBA00002355"/>
    </source>
</evidence>
<evidence type="ECO:0000256" key="5">
    <source>
        <dbReference type="PROSITE-ProRule" id="PRU00221"/>
    </source>
</evidence>
<reference evidence="7" key="1">
    <citation type="journal article" date="2021" name="Nat. Commun.">
        <title>Genetic determinants of endophytism in the Arabidopsis root mycobiome.</title>
        <authorList>
            <person name="Mesny F."/>
            <person name="Miyauchi S."/>
            <person name="Thiergart T."/>
            <person name="Pickel B."/>
            <person name="Atanasova L."/>
            <person name="Karlsson M."/>
            <person name="Huettel B."/>
            <person name="Barry K.W."/>
            <person name="Haridas S."/>
            <person name="Chen C."/>
            <person name="Bauer D."/>
            <person name="Andreopoulos W."/>
            <person name="Pangilinan J."/>
            <person name="LaButti K."/>
            <person name="Riley R."/>
            <person name="Lipzen A."/>
            <person name="Clum A."/>
            <person name="Drula E."/>
            <person name="Henrissat B."/>
            <person name="Kohler A."/>
            <person name="Grigoriev I.V."/>
            <person name="Martin F.M."/>
            <person name="Hacquard S."/>
        </authorList>
    </citation>
    <scope>NUCLEOTIDE SEQUENCE</scope>
    <source>
        <strain evidence="7">MPI-CAGE-AT-0016</strain>
    </source>
</reference>
<evidence type="ECO:0000256" key="4">
    <source>
        <dbReference type="ARBA" id="ARBA00022737"/>
    </source>
</evidence>
<comment type="function">
    <text evidence="1 6">Component of the RIX1 complex required for processing of ITS2 sequences from 35S pre-rRNA.</text>
</comment>
<accession>A0A8K0TEP5</accession>
<evidence type="ECO:0000256" key="2">
    <source>
        <dbReference type="ARBA" id="ARBA00010143"/>
    </source>
</evidence>
<evidence type="ECO:0000313" key="7">
    <source>
        <dbReference type="EMBL" id="KAH7362553.1"/>
    </source>
</evidence>
<feature type="repeat" description="WD" evidence="5">
    <location>
        <begin position="171"/>
        <end position="216"/>
    </location>
</feature>
<comment type="similarity">
    <text evidence="2 6">Belongs to the WD repeat IPI3/WDR18 family.</text>
</comment>
<sequence length="429" mass="46038">MLSEDFFSSVCGAPIAANTAINKDVGIYCHALTPSYAVKSTFKKSATPTNCLAISNSHVFAAQNEKSQVHVYSRARGNHEVTVTFAERIKSLRLIGDVLAVGTVDGSLILWETCTGRQVTTPPCHVQPVSCLASTPQHVLTGSEDSNIHVWTLSRLLELNATTELEPDRTLSNHRAAITALTVGQSLNPETSICVSASKDKTCIIWNYQTGEALRTLLFPSAPLCIALDPCSRALCVSCEDGSLYLVELFGEKALIGQHSGEMSSTVVQITSPLGVADPDGGPATCMGLSHDATTVLTGHIKGKILQWQLTDSGHPTELADLNAAVTNIIFAPLMQAAAPTKTITVVKPNLAERQYTFTAQLDTDLGEESRFDSMLEEEGFADDVLEKAALAFTEPVVETGVSAEAQKQIDELLAIIEEQKALNTLQKR</sequence>
<evidence type="ECO:0000256" key="6">
    <source>
        <dbReference type="RuleBase" id="RU369067"/>
    </source>
</evidence>
<dbReference type="GO" id="GO:0006261">
    <property type="term" value="P:DNA-templated DNA replication"/>
    <property type="evidence" value="ECO:0007669"/>
    <property type="project" value="TreeGrafter"/>
</dbReference>
<comment type="subcellular location">
    <subcellularLocation>
        <location evidence="6">Nucleus</location>
    </subcellularLocation>
</comment>
<dbReference type="InterPro" id="IPR045227">
    <property type="entry name" value="WDR18/Ipi3/RID3"/>
</dbReference>
<dbReference type="Gene3D" id="2.130.10.10">
    <property type="entry name" value="YVTN repeat-like/Quinoprotein amine dehydrogenase"/>
    <property type="match status" value="2"/>
</dbReference>
<dbReference type="GO" id="GO:0120330">
    <property type="term" value="C:rixosome complex"/>
    <property type="evidence" value="ECO:0007669"/>
    <property type="project" value="UniProtKB-UniRule"/>
</dbReference>
<gene>
    <name evidence="7" type="ORF">B0T11DRAFT_281022</name>
</gene>
<dbReference type="PANTHER" id="PTHR18763">
    <property type="entry name" value="WD-REPEAT PROTEIN 18"/>
    <property type="match status" value="1"/>
</dbReference>
<dbReference type="GO" id="GO:0006364">
    <property type="term" value="P:rRNA processing"/>
    <property type="evidence" value="ECO:0007669"/>
    <property type="project" value="UniProtKB-UniRule"/>
</dbReference>
<comment type="caution">
    <text evidence="7">The sequence shown here is derived from an EMBL/GenBank/DDBJ whole genome shotgun (WGS) entry which is preliminary data.</text>
</comment>
<dbReference type="InterPro" id="IPR015943">
    <property type="entry name" value="WD40/YVTN_repeat-like_dom_sf"/>
</dbReference>
<dbReference type="SMART" id="SM00320">
    <property type="entry name" value="WD40"/>
    <property type="match status" value="6"/>
</dbReference>
<dbReference type="PANTHER" id="PTHR18763:SF0">
    <property type="entry name" value="WD REPEAT-CONTAINING PROTEIN 18"/>
    <property type="match status" value="1"/>
</dbReference>
<comment type="subunit">
    <text evidence="6">Component of the RIX1 complex, composed of IPI1, RIX1/IPI2 and IPI3 in a 1:2:2 stoichiometry. The complex interacts (via RIX1) with MDN1 (via its hexameric AAA ATPase ring) and the pre-60S ribosome particles.</text>
</comment>
<keyword evidence="3 5" id="KW-0853">WD repeat</keyword>
<name>A0A8K0TEP5_9PEZI</name>
<dbReference type="PROSITE" id="PS50082">
    <property type="entry name" value="WD_REPEATS_2"/>
    <property type="match status" value="1"/>
</dbReference>
<evidence type="ECO:0000313" key="8">
    <source>
        <dbReference type="Proteomes" id="UP000813385"/>
    </source>
</evidence>
<keyword evidence="6" id="KW-0698">rRNA processing</keyword>
<dbReference type="InterPro" id="IPR036322">
    <property type="entry name" value="WD40_repeat_dom_sf"/>
</dbReference>
<keyword evidence="4" id="KW-0677">Repeat</keyword>
<keyword evidence="8" id="KW-1185">Reference proteome</keyword>
<dbReference type="SUPFAM" id="SSF50978">
    <property type="entry name" value="WD40 repeat-like"/>
    <property type="match status" value="1"/>
</dbReference>
<evidence type="ECO:0000256" key="3">
    <source>
        <dbReference type="ARBA" id="ARBA00022574"/>
    </source>
</evidence>
<dbReference type="InterPro" id="IPR001680">
    <property type="entry name" value="WD40_rpt"/>
</dbReference>
<dbReference type="OrthoDB" id="756370at2759"/>
<dbReference type="AlphaFoldDB" id="A0A8K0TEP5"/>
<dbReference type="Proteomes" id="UP000813385">
    <property type="component" value="Unassembled WGS sequence"/>
</dbReference>
<proteinExistence type="inferred from homology"/>
<keyword evidence="6" id="KW-0539">Nucleus</keyword>